<organism evidence="1">
    <name type="scientific">Panicum hallii</name>
    <dbReference type="NCBI Taxonomy" id="206008"/>
    <lineage>
        <taxon>Eukaryota</taxon>
        <taxon>Viridiplantae</taxon>
        <taxon>Streptophyta</taxon>
        <taxon>Embryophyta</taxon>
        <taxon>Tracheophyta</taxon>
        <taxon>Spermatophyta</taxon>
        <taxon>Magnoliopsida</taxon>
        <taxon>Liliopsida</taxon>
        <taxon>Poales</taxon>
        <taxon>Poaceae</taxon>
        <taxon>PACMAD clade</taxon>
        <taxon>Panicoideae</taxon>
        <taxon>Panicodae</taxon>
        <taxon>Paniceae</taxon>
        <taxon>Panicinae</taxon>
        <taxon>Panicum</taxon>
        <taxon>Panicum sect. Panicum</taxon>
    </lineage>
</organism>
<gene>
    <name evidence="1" type="ORF">PAHAL_4G035200</name>
</gene>
<reference evidence="1" key="1">
    <citation type="submission" date="2018-04" db="EMBL/GenBank/DDBJ databases">
        <title>WGS assembly of Panicum hallii.</title>
        <authorList>
            <person name="Lovell J."/>
            <person name="Jenkins J."/>
            <person name="Lowry D."/>
            <person name="Mamidi S."/>
            <person name="Sreedasyam A."/>
            <person name="Weng X."/>
            <person name="Barry K."/>
            <person name="Bonette J."/>
            <person name="Campitelli B."/>
            <person name="Daum C."/>
            <person name="Gordon S."/>
            <person name="Gould B."/>
            <person name="Lipzen A."/>
            <person name="Macqueen A."/>
            <person name="Palacio-Mejia J."/>
            <person name="Plott C."/>
            <person name="Shakirov E."/>
            <person name="Shu S."/>
            <person name="Yoshinaga Y."/>
            <person name="Zane M."/>
            <person name="Rokhsar D."/>
            <person name="Grimwood J."/>
            <person name="Schmutz J."/>
            <person name="Juenger T."/>
        </authorList>
    </citation>
    <scope>NUCLEOTIDE SEQUENCE [LARGE SCALE GENOMIC DNA]</scope>
    <source>
        <strain evidence="1">FIL2</strain>
    </source>
</reference>
<protein>
    <submittedName>
        <fullName evidence="1">Uncharacterized protein</fullName>
    </submittedName>
</protein>
<dbReference type="Proteomes" id="UP000243499">
    <property type="component" value="Chromosome 4"/>
</dbReference>
<proteinExistence type="predicted"/>
<dbReference type="AlphaFoldDB" id="A0A2T8JBP8"/>
<sequence length="80" mass="8783">MNDWWARSSKKLGQQIRQGFNSIIILGAWLLWNHCNRCVFDGGSPNIVSLLIATLEELNLWGIAGAKGIKLLTSSSLEAG</sequence>
<name>A0A2T8JBP8_9POAL</name>
<accession>A0A2T8JBP8</accession>
<evidence type="ECO:0000313" key="1">
    <source>
        <dbReference type="EMBL" id="PVH47321.1"/>
    </source>
</evidence>
<dbReference type="EMBL" id="CM008049">
    <property type="protein sequence ID" value="PVH47321.1"/>
    <property type="molecule type" value="Genomic_DNA"/>
</dbReference>
<dbReference type="Gramene" id="PVH47321">
    <property type="protein sequence ID" value="PVH47321"/>
    <property type="gene ID" value="PAHAL_4G035200"/>
</dbReference>